<gene>
    <name evidence="1" type="ORF">GCM10011340_32150</name>
</gene>
<protein>
    <submittedName>
        <fullName evidence="1">Uncharacterized protein</fullName>
    </submittedName>
</protein>
<reference evidence="2" key="1">
    <citation type="journal article" date="2019" name="Int. J. Syst. Evol. Microbiol.">
        <title>The Global Catalogue of Microorganisms (GCM) 10K type strain sequencing project: providing services to taxonomists for standard genome sequencing and annotation.</title>
        <authorList>
            <consortium name="The Broad Institute Genomics Platform"/>
            <consortium name="The Broad Institute Genome Sequencing Center for Infectious Disease"/>
            <person name="Wu L."/>
            <person name="Ma J."/>
        </authorList>
    </citation>
    <scope>NUCLEOTIDE SEQUENCE [LARGE SCALE GENOMIC DNA]</scope>
    <source>
        <strain evidence="2">CGMCC 1.15111</strain>
    </source>
</reference>
<accession>A0ABQ3IDY9</accession>
<sequence length="49" mass="5798">MDKITPKYIAWKFGCSVRTAQRKVQQWRDSMGIKYGYPTEQNLKDFGII</sequence>
<name>A0ABQ3IDY9_9BACT</name>
<organism evidence="1 2">
    <name type="scientific">Roseivirga thermotolerans</name>
    <dbReference type="NCBI Taxonomy" id="1758176"/>
    <lineage>
        <taxon>Bacteria</taxon>
        <taxon>Pseudomonadati</taxon>
        <taxon>Bacteroidota</taxon>
        <taxon>Cytophagia</taxon>
        <taxon>Cytophagales</taxon>
        <taxon>Roseivirgaceae</taxon>
        <taxon>Roseivirga</taxon>
    </lineage>
</organism>
<comment type="caution">
    <text evidence="1">The sequence shown here is derived from an EMBL/GenBank/DDBJ whole genome shotgun (WGS) entry which is preliminary data.</text>
</comment>
<proteinExistence type="predicted"/>
<keyword evidence="2" id="KW-1185">Reference proteome</keyword>
<evidence type="ECO:0000313" key="1">
    <source>
        <dbReference type="EMBL" id="GHE73189.1"/>
    </source>
</evidence>
<dbReference type="EMBL" id="BNAG01000004">
    <property type="protein sequence ID" value="GHE73189.1"/>
    <property type="molecule type" value="Genomic_DNA"/>
</dbReference>
<dbReference type="Proteomes" id="UP000658258">
    <property type="component" value="Unassembled WGS sequence"/>
</dbReference>
<evidence type="ECO:0000313" key="2">
    <source>
        <dbReference type="Proteomes" id="UP000658258"/>
    </source>
</evidence>